<comment type="function">
    <text evidence="9">Component of the spliceosomal U1 snRNP, which is essential for recognition of the pre-mRNA 5' splice-site and the subsequent assembly of the spliceosome. U1-C is directly involved in initial 5' splice-site recognition for both constitutive and regulated alternative splicing. The interaction with the 5' splice-site seems to precede base-pairing between the pre-mRNA and the U1 snRNA. Stimulates commitment or early (E) complex formation by stabilizing the base pairing of the 5' end of the U1 snRNA and the 5' splice-site region.</text>
</comment>
<name>A0A8K0NMM5_9TREE</name>
<dbReference type="OrthoDB" id="76567at2759"/>
<feature type="compositionally biased region" description="Polar residues" evidence="10">
    <location>
        <begin position="146"/>
        <end position="156"/>
    </location>
</feature>
<evidence type="ECO:0000256" key="2">
    <source>
        <dbReference type="ARBA" id="ARBA00022723"/>
    </source>
</evidence>
<dbReference type="Proteomes" id="UP000812966">
    <property type="component" value="Unassembled WGS sequence"/>
</dbReference>
<reference evidence="12" key="1">
    <citation type="submission" date="2020-04" db="EMBL/GenBank/DDBJ databases">
        <title>Analysis of mating type loci in Filobasidium floriforme.</title>
        <authorList>
            <person name="Nowrousian M."/>
        </authorList>
    </citation>
    <scope>NUCLEOTIDE SEQUENCE</scope>
    <source>
        <strain evidence="12">CBS 6242</strain>
    </source>
</reference>
<dbReference type="InterPro" id="IPR013085">
    <property type="entry name" value="U1-CZ_Znf_C2H2"/>
</dbReference>
<evidence type="ECO:0000256" key="5">
    <source>
        <dbReference type="ARBA" id="ARBA00022884"/>
    </source>
</evidence>
<evidence type="ECO:0000256" key="8">
    <source>
        <dbReference type="ARBA" id="ARBA00046357"/>
    </source>
</evidence>
<dbReference type="GO" id="GO:0030627">
    <property type="term" value="F:pre-mRNA 5'-splice site binding"/>
    <property type="evidence" value="ECO:0007669"/>
    <property type="project" value="InterPro"/>
</dbReference>
<dbReference type="AlphaFoldDB" id="A0A8K0NMM5"/>
<feature type="compositionally biased region" description="Pro residues" evidence="10">
    <location>
        <begin position="109"/>
        <end position="120"/>
    </location>
</feature>
<dbReference type="GO" id="GO:0008270">
    <property type="term" value="F:zinc ion binding"/>
    <property type="evidence" value="ECO:0007669"/>
    <property type="project" value="UniProtKB-UniRule"/>
</dbReference>
<proteinExistence type="inferred from homology"/>
<dbReference type="EMBL" id="JABELV010000243">
    <property type="protein sequence ID" value="KAG7527694.1"/>
    <property type="molecule type" value="Genomic_DNA"/>
</dbReference>
<dbReference type="InterPro" id="IPR000690">
    <property type="entry name" value="Matrin/U1-C_Znf_C2H2"/>
</dbReference>
<evidence type="ECO:0000256" key="1">
    <source>
        <dbReference type="ARBA" id="ARBA00004123"/>
    </source>
</evidence>
<dbReference type="GO" id="GO:0005685">
    <property type="term" value="C:U1 snRNP"/>
    <property type="evidence" value="ECO:0007669"/>
    <property type="project" value="UniProtKB-UniRule"/>
</dbReference>
<evidence type="ECO:0000256" key="9">
    <source>
        <dbReference type="HAMAP-Rule" id="MF_03153"/>
    </source>
</evidence>
<evidence type="ECO:0000256" key="10">
    <source>
        <dbReference type="SAM" id="MobiDB-lite"/>
    </source>
</evidence>
<keyword evidence="2 9" id="KW-0479">Metal-binding</keyword>
<keyword evidence="6 9" id="KW-0539">Nucleus</keyword>
<dbReference type="SUPFAM" id="SSF57667">
    <property type="entry name" value="beta-beta-alpha zinc fingers"/>
    <property type="match status" value="1"/>
</dbReference>
<dbReference type="Pfam" id="PF06220">
    <property type="entry name" value="zf-U1"/>
    <property type="match status" value="1"/>
</dbReference>
<gene>
    <name evidence="12" type="ORF">FFLO_06681</name>
</gene>
<accession>A0A8K0NMM5</accession>
<dbReference type="GO" id="GO:0000243">
    <property type="term" value="C:commitment complex"/>
    <property type="evidence" value="ECO:0007669"/>
    <property type="project" value="UniProtKB-UniRule"/>
</dbReference>
<feature type="compositionally biased region" description="Low complexity" evidence="10">
    <location>
        <begin position="93"/>
        <end position="108"/>
    </location>
</feature>
<dbReference type="GO" id="GO:0030619">
    <property type="term" value="F:U1 snRNA binding"/>
    <property type="evidence" value="ECO:0007669"/>
    <property type="project" value="UniProtKB-UniRule"/>
</dbReference>
<dbReference type="GO" id="GO:0071004">
    <property type="term" value="C:U2-type prespliceosome"/>
    <property type="evidence" value="ECO:0007669"/>
    <property type="project" value="UniProtKB-UniRule"/>
</dbReference>
<comment type="subcellular location">
    <subcellularLocation>
        <location evidence="1 9">Nucleus</location>
    </subcellularLocation>
</comment>
<comment type="subunit">
    <text evidence="9">U1 snRNP is composed of the 7 core Sm proteins B/B', D1, D2, D3, E, F and G that assemble in a heptameric protein ring on the Sm site of the small nuclear RNA to form the core snRNP, and at least 3 U1 snRNP-specific proteins U1-70K, U1-A and U1-C. U1-C interacts with U1 snRNA and the 5' splice-site region of the pre-mRNA.</text>
</comment>
<keyword evidence="7 9" id="KW-0687">Ribonucleoprotein</keyword>
<keyword evidence="13" id="KW-1185">Reference proteome</keyword>
<dbReference type="Gene3D" id="3.30.160.60">
    <property type="entry name" value="Classic Zinc Finger"/>
    <property type="match status" value="1"/>
</dbReference>
<dbReference type="PANTHER" id="PTHR31148">
    <property type="entry name" value="U1 SMALL NUCLEAR RIBONUCLEOPROTEIN C"/>
    <property type="match status" value="1"/>
</dbReference>
<dbReference type="InterPro" id="IPR003604">
    <property type="entry name" value="Matrin/U1-like-C_Znf_C2H2"/>
</dbReference>
<keyword evidence="3 9" id="KW-0863">Zinc-finger</keyword>
<dbReference type="SMART" id="SM00451">
    <property type="entry name" value="ZnF_U1"/>
    <property type="match status" value="1"/>
</dbReference>
<dbReference type="InterPro" id="IPR036236">
    <property type="entry name" value="Znf_C2H2_sf"/>
</dbReference>
<comment type="similarity">
    <text evidence="9">Belongs to the U1 small nuclear ribonucleoprotein C family.</text>
</comment>
<dbReference type="GO" id="GO:0003729">
    <property type="term" value="F:mRNA binding"/>
    <property type="evidence" value="ECO:0007669"/>
    <property type="project" value="UniProtKB-UniRule"/>
</dbReference>
<evidence type="ECO:0000259" key="11">
    <source>
        <dbReference type="PROSITE" id="PS50171"/>
    </source>
</evidence>
<evidence type="ECO:0000313" key="12">
    <source>
        <dbReference type="EMBL" id="KAG7527694.1"/>
    </source>
</evidence>
<protein>
    <recommendedName>
        <fullName evidence="9">U1 small nuclear ribonucleoprotein C</fullName>
        <shortName evidence="9">U1 snRNP C</shortName>
        <shortName evidence="9">U1-C</shortName>
        <shortName evidence="9">U1C</shortName>
    </recommendedName>
</protein>
<keyword evidence="5 9" id="KW-0694">RNA-binding</keyword>
<dbReference type="PROSITE" id="PS50171">
    <property type="entry name" value="ZF_MATRIN"/>
    <property type="match status" value="1"/>
</dbReference>
<dbReference type="GO" id="GO:0000395">
    <property type="term" value="P:mRNA 5'-splice site recognition"/>
    <property type="evidence" value="ECO:0007669"/>
    <property type="project" value="UniProtKB-UniRule"/>
</dbReference>
<sequence>MGKYYCDYCDVFLTHDSQSVRKAHNSGRNHVQNVIDYYNGLGHNQAQSLIDRITRQYEGGGGPPMGMGMGMGMGGPPVMRSANPPFMGGGPQGFRPPQGYPPFQNGPPGSQPFFPPPGGQNFPPPPGMNGFAPRPPFGGPGIGATSAPTPSMQSPASAPLGVPSPMGQSQAPPAGAQFTSAPPGAANGRAPMINPERMRMMGM</sequence>
<evidence type="ECO:0000256" key="3">
    <source>
        <dbReference type="ARBA" id="ARBA00022771"/>
    </source>
</evidence>
<comment type="caution">
    <text evidence="12">The sequence shown here is derived from an EMBL/GenBank/DDBJ whole genome shotgun (WGS) entry which is preliminary data.</text>
</comment>
<feature type="domain" description="Matrin-type" evidence="11">
    <location>
        <begin position="4"/>
        <end position="36"/>
    </location>
</feature>
<evidence type="ECO:0000256" key="6">
    <source>
        <dbReference type="ARBA" id="ARBA00023242"/>
    </source>
</evidence>
<comment type="subunit">
    <text evidence="8">Component of the U1 snRNP. The U1 snRNP is composed of the U1 snRNA and the 7 core Sm proteins SNRPB, SNRPD1, SNRPD2, SNRPD3, SNRPE, SNRPF and SNRPG that assemble in a heptameric protein ring on the Sm site of the small nuclear RNA to form the core snRNP, and at least 3 U1 snRNP-specific proteins SNRNP70/U1-70K, SNRPA/U1-A and SNRPC/U1-C. SNRPC/U1-C interacts with U1 snRNA and the 5' splice-site region of the pre-mRNA. Interacts (via N-terminus) with TIA1 (via C-terminus); thereby promoting spliceosomal U1 snRNP recruitment to 5' splice sites.</text>
</comment>
<evidence type="ECO:0000313" key="13">
    <source>
        <dbReference type="Proteomes" id="UP000812966"/>
    </source>
</evidence>
<dbReference type="InterPro" id="IPR017340">
    <property type="entry name" value="U1_snRNP-C"/>
</dbReference>
<feature type="region of interest" description="Disordered" evidence="10">
    <location>
        <begin position="137"/>
        <end position="203"/>
    </location>
</feature>
<evidence type="ECO:0000256" key="7">
    <source>
        <dbReference type="ARBA" id="ARBA00023274"/>
    </source>
</evidence>
<feature type="region of interest" description="Disordered" evidence="10">
    <location>
        <begin position="86"/>
        <end position="120"/>
    </location>
</feature>
<organism evidence="12 13">
    <name type="scientific">Filobasidium floriforme</name>
    <dbReference type="NCBI Taxonomy" id="5210"/>
    <lineage>
        <taxon>Eukaryota</taxon>
        <taxon>Fungi</taxon>
        <taxon>Dikarya</taxon>
        <taxon>Basidiomycota</taxon>
        <taxon>Agaricomycotina</taxon>
        <taxon>Tremellomycetes</taxon>
        <taxon>Filobasidiales</taxon>
        <taxon>Filobasidiaceae</taxon>
        <taxon>Filobasidium</taxon>
    </lineage>
</organism>
<dbReference type="PIRSF" id="PIRSF037969">
    <property type="entry name" value="U1_snRNP-C"/>
    <property type="match status" value="1"/>
</dbReference>
<dbReference type="PANTHER" id="PTHR31148:SF1">
    <property type="entry name" value="U1 SMALL NUCLEAR RIBONUCLEOPROTEIN C"/>
    <property type="match status" value="1"/>
</dbReference>
<keyword evidence="4 9" id="KW-0862">Zinc</keyword>
<dbReference type="FunFam" id="3.30.160.60:FF:000059">
    <property type="entry name" value="U1 small nuclear ribonucleoprotein C"/>
    <property type="match status" value="1"/>
</dbReference>
<evidence type="ECO:0000256" key="4">
    <source>
        <dbReference type="ARBA" id="ARBA00022833"/>
    </source>
</evidence>
<dbReference type="GO" id="GO:0000387">
    <property type="term" value="P:spliceosomal snRNP assembly"/>
    <property type="evidence" value="ECO:0007669"/>
    <property type="project" value="UniProtKB-UniRule"/>
</dbReference>
<dbReference type="HAMAP" id="MF_03153">
    <property type="entry name" value="U1_C"/>
    <property type="match status" value="1"/>
</dbReference>